<dbReference type="RefSeq" id="WP_017617293.1">
    <property type="nucleotide sequence ID" value="NZ_ANBG01000066.1"/>
</dbReference>
<accession>A0A223S3U0</accession>
<protein>
    <submittedName>
        <fullName evidence="1">Uncharacterized protein</fullName>
    </submittedName>
</protein>
<evidence type="ECO:0000313" key="2">
    <source>
        <dbReference type="Proteomes" id="UP000215005"/>
    </source>
</evidence>
<name>A0A223S3U0_9ACTN</name>
<gene>
    <name evidence="1" type="ORF">CDO52_08085</name>
</gene>
<organism evidence="1 2">
    <name type="scientific">Nocardiopsis gilva YIM 90087</name>
    <dbReference type="NCBI Taxonomy" id="1235441"/>
    <lineage>
        <taxon>Bacteria</taxon>
        <taxon>Bacillati</taxon>
        <taxon>Actinomycetota</taxon>
        <taxon>Actinomycetes</taxon>
        <taxon>Streptosporangiales</taxon>
        <taxon>Nocardiopsidaceae</taxon>
        <taxon>Nocardiopsis</taxon>
    </lineage>
</organism>
<keyword evidence="2" id="KW-1185">Reference proteome</keyword>
<dbReference type="Proteomes" id="UP000215005">
    <property type="component" value="Chromosome"/>
</dbReference>
<sequence length="84" mass="9543">MTTAGAEQPLLAEVRERYPDWEITPEPDGLLRAVHREEKRDLSRERALIFTELTAWQPEQLSAALFVQQALRAGLEADEQAGVR</sequence>
<dbReference type="EMBL" id="CP022753">
    <property type="protein sequence ID" value="ASU82747.1"/>
    <property type="molecule type" value="Genomic_DNA"/>
</dbReference>
<evidence type="ECO:0000313" key="1">
    <source>
        <dbReference type="EMBL" id="ASU82747.1"/>
    </source>
</evidence>
<reference evidence="1 2" key="1">
    <citation type="submission" date="2017-08" db="EMBL/GenBank/DDBJ databases">
        <title>The complete genome sequence of Nocardiopsis gilva YIM 90087.</title>
        <authorList>
            <person name="Yin M."/>
            <person name="Tang S."/>
        </authorList>
    </citation>
    <scope>NUCLEOTIDE SEQUENCE [LARGE SCALE GENOMIC DNA]</scope>
    <source>
        <strain evidence="1 2">YIM 90087</strain>
    </source>
</reference>
<dbReference type="OrthoDB" id="3436971at2"/>
<dbReference type="AlphaFoldDB" id="A0A223S3U0"/>
<dbReference type="KEGG" id="ngv:CDO52_08085"/>
<proteinExistence type="predicted"/>